<organism evidence="2 3">
    <name type="scientific">Geobacillus thermoleovorans</name>
    <name type="common">Bacillus thermoleovorans</name>
    <dbReference type="NCBI Taxonomy" id="33941"/>
    <lineage>
        <taxon>Bacteria</taxon>
        <taxon>Bacillati</taxon>
        <taxon>Bacillota</taxon>
        <taxon>Bacilli</taxon>
        <taxon>Bacillales</taxon>
        <taxon>Anoxybacillaceae</taxon>
        <taxon>Geobacillus</taxon>
        <taxon>Geobacillus thermoleovorans group</taxon>
    </lineage>
</organism>
<reference evidence="3" key="1">
    <citation type="submission" date="2018-02" db="EMBL/GenBank/DDBJ databases">
        <title>The complete genome of bacterial strain SGAirxxxx.</title>
        <authorList>
            <person name="Schuster S.C."/>
        </authorList>
    </citation>
    <scope>NUCLEOTIDE SEQUENCE [LARGE SCALE GENOMIC DNA]</scope>
    <source>
        <strain evidence="3">SGAir0734</strain>
    </source>
</reference>
<name>A0A1C3D1W1_GEOTH</name>
<dbReference type="Pfam" id="PF04012">
    <property type="entry name" value="PspA_IM30"/>
    <property type="match status" value="1"/>
</dbReference>
<dbReference type="Proteomes" id="UP000246996">
    <property type="component" value="Chromosome"/>
</dbReference>
<dbReference type="PANTHER" id="PTHR31088">
    <property type="entry name" value="MEMBRANE-ASSOCIATED PROTEIN VIPP1, CHLOROPLASTIC"/>
    <property type="match status" value="1"/>
</dbReference>
<dbReference type="AlphaFoldDB" id="A0A1C3D1W1"/>
<evidence type="ECO:0000256" key="1">
    <source>
        <dbReference type="ARBA" id="ARBA00043985"/>
    </source>
</evidence>
<dbReference type="InterPro" id="IPR007157">
    <property type="entry name" value="PspA_VIPP1"/>
</dbReference>
<dbReference type="PANTHER" id="PTHR31088:SF6">
    <property type="entry name" value="PHAGE SHOCK PROTEIN A"/>
    <property type="match status" value="1"/>
</dbReference>
<gene>
    <name evidence="2" type="ORF">C1N76_04990</name>
</gene>
<evidence type="ECO:0000313" key="3">
    <source>
        <dbReference type="Proteomes" id="UP000246996"/>
    </source>
</evidence>
<sequence length="208" mass="24736">MMSVFSRLKTIIEADLHEWLDEKEKKNPIALLNHYLRQCEQEVERVRQLLERQYVLKEQFAREHREAEQMVEKRSKQAEVAAQAGEMELAEFARREQAQYAERAARLKQLLEQASRELFELEAKYEEMKHKLKDMQMRRMELMGRENAARAHYRIHRVVNGDAGPALAAFADAEVYLDRLERQVRSDYYRSTIDARIAQLEKQLQEGK</sequence>
<accession>A0A1C3D1W1</accession>
<protein>
    <submittedName>
        <fullName evidence="2">PspA/IM30 family protein</fullName>
    </submittedName>
</protein>
<proteinExistence type="inferred from homology"/>
<dbReference type="EMBL" id="CP027303">
    <property type="protein sequence ID" value="AWO73970.1"/>
    <property type="molecule type" value="Genomic_DNA"/>
</dbReference>
<evidence type="ECO:0000313" key="2">
    <source>
        <dbReference type="EMBL" id="AWO73970.1"/>
    </source>
</evidence>
<comment type="similarity">
    <text evidence="1">Belongs to the PspA/Vipp/IM30 family.</text>
</comment>